<evidence type="ECO:0000313" key="2">
    <source>
        <dbReference type="Proteomes" id="UP001303115"/>
    </source>
</evidence>
<gene>
    <name evidence="1" type="ORF">C8A01DRAFT_14972</name>
</gene>
<sequence>MRLLSLSLLGALLAYVFYTVGPFVYRAGTLLGVLRKYPNGAAVKGELIAIPDTVHCEDIHYHAPSGTLFTACEDNVETRFRWFPPLTNFDDPELGSKSRGSIHVVDPKTMRSRRLTCDNFDGPFITHGIDVIPDKESTDGEAVYIFAVNHVPETQPSGEKGPRARSQLEVFHHVVGTSSVKHLRSIWHPLIKTPNDIFAQSPTSIYVTNDHRHRDHGLMRLVEDAYSGAKWSDIIHVQLDSLTAADPTAGVVAEVTLSGIHNPNGLGHGRSDDEILISSCTSGVFHVGQLPADAGGNITIVESVEIDHIADNPSYFEYPYATPGNDRSGFLETGLARAVDLSKTMRDPTAKDPVMVTYLRPVSAGRWEKRVLFEDDGTRLRSGSAAVLVAIDPAEGKGAEGSRQAWLFATGFLSSSMVAVKVDL</sequence>
<dbReference type="EMBL" id="MU854360">
    <property type="protein sequence ID" value="KAK4041252.1"/>
    <property type="molecule type" value="Genomic_DNA"/>
</dbReference>
<proteinExistence type="predicted"/>
<accession>A0AAN6PIA6</accession>
<comment type="caution">
    <text evidence="1">The sequence shown here is derived from an EMBL/GenBank/DDBJ whole genome shotgun (WGS) entry which is preliminary data.</text>
</comment>
<protein>
    <recommendedName>
        <fullName evidence="3">Serum paraoxonase/arylesterase</fullName>
    </recommendedName>
</protein>
<dbReference type="PANTHER" id="PTHR11799:SF12">
    <property type="entry name" value="PARAOXONASE-RELATED"/>
    <property type="match status" value="1"/>
</dbReference>
<dbReference type="SUPFAM" id="SSF63829">
    <property type="entry name" value="Calcium-dependent phosphotriesterase"/>
    <property type="match status" value="1"/>
</dbReference>
<evidence type="ECO:0000313" key="1">
    <source>
        <dbReference type="EMBL" id="KAK4041252.1"/>
    </source>
</evidence>
<name>A0AAN6PIA6_9PEZI</name>
<dbReference type="InterPro" id="IPR051288">
    <property type="entry name" value="Serum_paraoxonase/arylesterase"/>
</dbReference>
<evidence type="ECO:0008006" key="3">
    <source>
        <dbReference type="Google" id="ProtNLM"/>
    </source>
</evidence>
<reference evidence="2" key="1">
    <citation type="journal article" date="2023" name="Mol. Phylogenet. Evol.">
        <title>Genome-scale phylogeny and comparative genomics of the fungal order Sordariales.</title>
        <authorList>
            <person name="Hensen N."/>
            <person name="Bonometti L."/>
            <person name="Westerberg I."/>
            <person name="Brannstrom I.O."/>
            <person name="Guillou S."/>
            <person name="Cros-Aarteil S."/>
            <person name="Calhoun S."/>
            <person name="Haridas S."/>
            <person name="Kuo A."/>
            <person name="Mondo S."/>
            <person name="Pangilinan J."/>
            <person name="Riley R."/>
            <person name="LaButti K."/>
            <person name="Andreopoulos B."/>
            <person name="Lipzen A."/>
            <person name="Chen C."/>
            <person name="Yan M."/>
            <person name="Daum C."/>
            <person name="Ng V."/>
            <person name="Clum A."/>
            <person name="Steindorff A."/>
            <person name="Ohm R.A."/>
            <person name="Martin F."/>
            <person name="Silar P."/>
            <person name="Natvig D.O."/>
            <person name="Lalanne C."/>
            <person name="Gautier V."/>
            <person name="Ament-Velasquez S.L."/>
            <person name="Kruys A."/>
            <person name="Hutchinson M.I."/>
            <person name="Powell A.J."/>
            <person name="Barry K."/>
            <person name="Miller A.N."/>
            <person name="Grigoriev I.V."/>
            <person name="Debuchy R."/>
            <person name="Gladieux P."/>
            <person name="Hiltunen Thoren M."/>
            <person name="Johannesson H."/>
        </authorList>
    </citation>
    <scope>NUCLEOTIDE SEQUENCE [LARGE SCALE GENOMIC DNA]</scope>
    <source>
        <strain evidence="2">CBS 284.82</strain>
    </source>
</reference>
<dbReference type="Gene3D" id="2.120.10.30">
    <property type="entry name" value="TolB, C-terminal domain"/>
    <property type="match status" value="1"/>
</dbReference>
<dbReference type="Proteomes" id="UP001303115">
    <property type="component" value="Unassembled WGS sequence"/>
</dbReference>
<keyword evidence="2" id="KW-1185">Reference proteome</keyword>
<organism evidence="1 2">
    <name type="scientific">Parachaetomium inaequale</name>
    <dbReference type="NCBI Taxonomy" id="2588326"/>
    <lineage>
        <taxon>Eukaryota</taxon>
        <taxon>Fungi</taxon>
        <taxon>Dikarya</taxon>
        <taxon>Ascomycota</taxon>
        <taxon>Pezizomycotina</taxon>
        <taxon>Sordariomycetes</taxon>
        <taxon>Sordariomycetidae</taxon>
        <taxon>Sordariales</taxon>
        <taxon>Chaetomiaceae</taxon>
        <taxon>Parachaetomium</taxon>
    </lineage>
</organism>
<dbReference type="InterPro" id="IPR011042">
    <property type="entry name" value="6-blade_b-propeller_TolB-like"/>
</dbReference>
<dbReference type="PANTHER" id="PTHR11799">
    <property type="entry name" value="PARAOXONASE"/>
    <property type="match status" value="1"/>
</dbReference>
<dbReference type="AlphaFoldDB" id="A0AAN6PIA6"/>